<keyword evidence="2" id="KW-1185">Reference proteome</keyword>
<dbReference type="Proteomes" id="UP000308730">
    <property type="component" value="Unassembled WGS sequence"/>
</dbReference>
<evidence type="ECO:0000313" key="1">
    <source>
        <dbReference type="EMBL" id="THH26857.1"/>
    </source>
</evidence>
<dbReference type="EMBL" id="SGPM01000303">
    <property type="protein sequence ID" value="THH26857.1"/>
    <property type="molecule type" value="Genomic_DNA"/>
</dbReference>
<gene>
    <name evidence="1" type="ORF">EUX98_g7332</name>
</gene>
<dbReference type="AlphaFoldDB" id="A0A4S4MNH7"/>
<accession>A0A4S4MNH7</accession>
<sequence length="236" mass="27028">MSPNTSILHPALYLISTPEHPITCHHPIHGQTYESTLADVGSFHRKRWGIRLLTLFQPTVAVRSLQHRPQSPQTDPQPFEQIHLLVVLGLGPEWTKDNSKVLTDIAEHFRSIAILKEYAKHSKADERKRYEPFIKLAHFILAELEKTFPLDDPQGGRITFGGNDPAYVDGGPAARKPDVLGHLGEDYYRSDRDLVKKYPFFWAMIFSFLEFKIVRDDRSPHPRSTQKVAVEEAWSP</sequence>
<organism evidence="1 2">
    <name type="scientific">Antrodiella citrinella</name>
    <dbReference type="NCBI Taxonomy" id="2447956"/>
    <lineage>
        <taxon>Eukaryota</taxon>
        <taxon>Fungi</taxon>
        <taxon>Dikarya</taxon>
        <taxon>Basidiomycota</taxon>
        <taxon>Agaricomycotina</taxon>
        <taxon>Agaricomycetes</taxon>
        <taxon>Polyporales</taxon>
        <taxon>Steccherinaceae</taxon>
        <taxon>Antrodiella</taxon>
    </lineage>
</organism>
<protein>
    <submittedName>
        <fullName evidence="1">Uncharacterized protein</fullName>
    </submittedName>
</protein>
<name>A0A4S4MNH7_9APHY</name>
<comment type="caution">
    <text evidence="1">The sequence shown here is derived from an EMBL/GenBank/DDBJ whole genome shotgun (WGS) entry which is preliminary data.</text>
</comment>
<reference evidence="1 2" key="1">
    <citation type="submission" date="2019-02" db="EMBL/GenBank/DDBJ databases">
        <title>Genome sequencing of the rare red list fungi Antrodiella citrinella (Flaviporus citrinellus).</title>
        <authorList>
            <person name="Buettner E."/>
            <person name="Kellner H."/>
        </authorList>
    </citation>
    <scope>NUCLEOTIDE SEQUENCE [LARGE SCALE GENOMIC DNA]</scope>
    <source>
        <strain evidence="1 2">DSM 108506</strain>
    </source>
</reference>
<evidence type="ECO:0000313" key="2">
    <source>
        <dbReference type="Proteomes" id="UP000308730"/>
    </source>
</evidence>
<proteinExistence type="predicted"/>